<dbReference type="InterPro" id="IPR028098">
    <property type="entry name" value="Glyco_trans_4-like_N"/>
</dbReference>
<dbReference type="Pfam" id="PF00534">
    <property type="entry name" value="Glycos_transf_1"/>
    <property type="match status" value="1"/>
</dbReference>
<dbReference type="CDD" id="cd03801">
    <property type="entry name" value="GT4_PimA-like"/>
    <property type="match status" value="1"/>
</dbReference>
<protein>
    <submittedName>
        <fullName evidence="3">Glycosyltransferase family 4 protein</fullName>
        <ecNumber evidence="3">2.4.-.-</ecNumber>
    </submittedName>
</protein>
<dbReference type="RefSeq" id="WP_311662845.1">
    <property type="nucleotide sequence ID" value="NZ_JAVRHT010000013.1"/>
</dbReference>
<feature type="domain" description="Glycosyl transferase family 1" evidence="1">
    <location>
        <begin position="203"/>
        <end position="359"/>
    </location>
</feature>
<reference evidence="3 4" key="1">
    <citation type="submission" date="2023-09" db="EMBL/GenBank/DDBJ databases">
        <authorList>
            <person name="Rey-Velasco X."/>
        </authorList>
    </citation>
    <scope>NUCLEOTIDE SEQUENCE [LARGE SCALE GENOMIC DNA]</scope>
    <source>
        <strain evidence="3 4">F394</strain>
    </source>
</reference>
<evidence type="ECO:0000313" key="3">
    <source>
        <dbReference type="EMBL" id="MDT0631502.1"/>
    </source>
</evidence>
<dbReference type="Pfam" id="PF13579">
    <property type="entry name" value="Glyco_trans_4_4"/>
    <property type="match status" value="1"/>
</dbReference>
<dbReference type="Proteomes" id="UP001267426">
    <property type="component" value="Unassembled WGS sequence"/>
</dbReference>
<dbReference type="GO" id="GO:0016757">
    <property type="term" value="F:glycosyltransferase activity"/>
    <property type="evidence" value="ECO:0007669"/>
    <property type="project" value="UniProtKB-KW"/>
</dbReference>
<proteinExistence type="predicted"/>
<evidence type="ECO:0000259" key="1">
    <source>
        <dbReference type="Pfam" id="PF00534"/>
    </source>
</evidence>
<dbReference type="EMBL" id="JAVRHT010000013">
    <property type="protein sequence ID" value="MDT0631502.1"/>
    <property type="molecule type" value="Genomic_DNA"/>
</dbReference>
<dbReference type="PANTHER" id="PTHR45947:SF3">
    <property type="entry name" value="SULFOQUINOVOSYL TRANSFERASE SQD2"/>
    <property type="match status" value="1"/>
</dbReference>
<evidence type="ECO:0000313" key="4">
    <source>
        <dbReference type="Proteomes" id="UP001267426"/>
    </source>
</evidence>
<keyword evidence="3" id="KW-0808">Transferase</keyword>
<dbReference type="Gene3D" id="3.40.50.2000">
    <property type="entry name" value="Glycogen Phosphorylase B"/>
    <property type="match status" value="2"/>
</dbReference>
<dbReference type="SUPFAM" id="SSF53756">
    <property type="entry name" value="UDP-Glycosyltransferase/glycogen phosphorylase"/>
    <property type="match status" value="1"/>
</dbReference>
<accession>A0ABU3BQC9</accession>
<dbReference type="PANTHER" id="PTHR45947">
    <property type="entry name" value="SULFOQUINOVOSYL TRANSFERASE SQD2"/>
    <property type="match status" value="1"/>
</dbReference>
<dbReference type="InterPro" id="IPR001296">
    <property type="entry name" value="Glyco_trans_1"/>
</dbReference>
<evidence type="ECO:0000259" key="2">
    <source>
        <dbReference type="Pfam" id="PF13579"/>
    </source>
</evidence>
<organism evidence="3 4">
    <name type="scientific">Rubrivirga litoralis</name>
    <dbReference type="NCBI Taxonomy" id="3075598"/>
    <lineage>
        <taxon>Bacteria</taxon>
        <taxon>Pseudomonadati</taxon>
        <taxon>Rhodothermota</taxon>
        <taxon>Rhodothermia</taxon>
        <taxon>Rhodothermales</taxon>
        <taxon>Rubricoccaceae</taxon>
        <taxon>Rubrivirga</taxon>
    </lineage>
</organism>
<dbReference type="InterPro" id="IPR050194">
    <property type="entry name" value="Glycosyltransferase_grp1"/>
</dbReference>
<dbReference type="EC" id="2.4.-.-" evidence="3"/>
<feature type="domain" description="Glycosyltransferase subfamily 4-like N-terminal" evidence="2">
    <location>
        <begin position="15"/>
        <end position="182"/>
    </location>
</feature>
<comment type="caution">
    <text evidence="3">The sequence shown here is derived from an EMBL/GenBank/DDBJ whole genome shotgun (WGS) entry which is preliminary data.</text>
</comment>
<gene>
    <name evidence="3" type="ORF">RM540_07025</name>
</gene>
<sequence length="411" mass="44357">MRVCFISRRFFPTISGMSVYALNLLRQLRDQGHDVVLVSQHYGGEAATVYGDGPPMEVPGIETIGMESVGEQTTGDFEADIEAIVRVVEQKHREKPFDVIHAQYAYPTGLAALEASRRTGAPNVVSIQGGDGHWVGECCGTHREAMHAVLDHAGAVLIGSDSFAREVHGRLGTDLARFTIVPGAVNVERFRPRPAPAVGGVADEAAPVLLYHGRVDRRKGVLDLLDAVRLLRDRGRAVRLAVSGIGPDVDAVRERVDALGLGGAVDVLGIASYEEAPARYHLGDVFVSPTYMEGFSNTILEAMASGLPIVSCEVVGVVDCLQDDRDALLVAPEAPEQLAAAVERLLDDAPLRERLAQTALDEARTLYSWRARGEQIAGVYRSLQGTAPDNGWTYDGSDPDPCVYRETPQLL</sequence>
<keyword evidence="4" id="KW-1185">Reference proteome</keyword>
<keyword evidence="3" id="KW-0328">Glycosyltransferase</keyword>
<name>A0ABU3BQC9_9BACT</name>